<sequence length="264" mass="30962">MISNRKLLLMLKKFIYLLIVIISILVTNINPIFALSLEDRINQYPSWQQKILLPKPEKDLIFPDWFEGKWEVTSILKEQIAPLTPKFQTPGFEQNNEYIDKKIQFSVKFIESSFYPQQDNFVPQKINKQTIIIADRKFNSLSIAQAYLGIDNVEKVVINPNNTTEQITKFRGENELISTVIGRQQENISEKDFITSEVTRQFFRRPNSVYLNLVETTTKYHLINSNLIKAKQFTAIYLSPQDPDYFVAFDQPVALYYYTLELKK</sequence>
<organism evidence="2 3">
    <name type="scientific">Cyanobacterium aponinum 0216</name>
    <dbReference type="NCBI Taxonomy" id="2676140"/>
    <lineage>
        <taxon>Bacteria</taxon>
        <taxon>Bacillati</taxon>
        <taxon>Cyanobacteriota</taxon>
        <taxon>Cyanophyceae</taxon>
        <taxon>Oscillatoriophycideae</taxon>
        <taxon>Chroococcales</taxon>
        <taxon>Geminocystaceae</taxon>
        <taxon>Cyanobacterium</taxon>
    </lineage>
</organism>
<gene>
    <name evidence="2" type="ORF">GGC33_17335</name>
</gene>
<evidence type="ECO:0000313" key="2">
    <source>
        <dbReference type="EMBL" id="MTF40673.1"/>
    </source>
</evidence>
<dbReference type="Pfam" id="PF20670">
    <property type="entry name" value="DUF6816"/>
    <property type="match status" value="1"/>
</dbReference>
<name>A0A844GYM5_9CHRO</name>
<feature type="domain" description="DUF6816" evidence="1">
    <location>
        <begin position="58"/>
        <end position="264"/>
    </location>
</feature>
<dbReference type="EMBL" id="WMIA01000041">
    <property type="protein sequence ID" value="MTF40673.1"/>
    <property type="molecule type" value="Genomic_DNA"/>
</dbReference>
<dbReference type="Proteomes" id="UP000437131">
    <property type="component" value="Unassembled WGS sequence"/>
</dbReference>
<reference evidence="2 3" key="1">
    <citation type="submission" date="2019-11" db="EMBL/GenBank/DDBJ databases">
        <title>Isolation of a new High Light Tolerant Cyanobacteria.</title>
        <authorList>
            <person name="Dobson Z."/>
            <person name="Vaughn N."/>
            <person name="Vaughn M."/>
            <person name="Fromme P."/>
            <person name="Mazor Y."/>
        </authorList>
    </citation>
    <scope>NUCLEOTIDE SEQUENCE [LARGE SCALE GENOMIC DNA]</scope>
    <source>
        <strain evidence="2 3">0216</strain>
    </source>
</reference>
<evidence type="ECO:0000313" key="3">
    <source>
        <dbReference type="Proteomes" id="UP000437131"/>
    </source>
</evidence>
<protein>
    <recommendedName>
        <fullName evidence="1">DUF6816 domain-containing protein</fullName>
    </recommendedName>
</protein>
<accession>A0A844GYM5</accession>
<dbReference type="AlphaFoldDB" id="A0A844GYM5"/>
<dbReference type="InterPro" id="IPR049213">
    <property type="entry name" value="DUF6816"/>
</dbReference>
<comment type="caution">
    <text evidence="2">The sequence shown here is derived from an EMBL/GenBank/DDBJ whole genome shotgun (WGS) entry which is preliminary data.</text>
</comment>
<proteinExistence type="predicted"/>
<evidence type="ECO:0000259" key="1">
    <source>
        <dbReference type="Pfam" id="PF20670"/>
    </source>
</evidence>